<organism evidence="2 3">
    <name type="scientific">Mycobacterium bourgelatii</name>
    <dbReference type="NCBI Taxonomy" id="1273442"/>
    <lineage>
        <taxon>Bacteria</taxon>
        <taxon>Bacillati</taxon>
        <taxon>Actinomycetota</taxon>
        <taxon>Actinomycetes</taxon>
        <taxon>Mycobacteriales</taxon>
        <taxon>Mycobacteriaceae</taxon>
        <taxon>Mycobacterium</taxon>
    </lineage>
</organism>
<dbReference type="InterPro" id="IPR003399">
    <property type="entry name" value="Mce/MlaD"/>
</dbReference>
<gene>
    <name evidence="2" type="ORF">MBOU_07330</name>
</gene>
<reference evidence="2 3" key="1">
    <citation type="journal article" date="2019" name="Emerg. Microbes Infect.">
        <title>Comprehensive subspecies identification of 175 nontuberculous mycobacteria species based on 7547 genomic profiles.</title>
        <authorList>
            <person name="Matsumoto Y."/>
            <person name="Kinjo T."/>
            <person name="Motooka D."/>
            <person name="Nabeya D."/>
            <person name="Jung N."/>
            <person name="Uechi K."/>
            <person name="Horii T."/>
            <person name="Iida T."/>
            <person name="Fujita J."/>
            <person name="Nakamura S."/>
        </authorList>
    </citation>
    <scope>NUCLEOTIDE SEQUENCE [LARGE SCALE GENOMIC DNA]</scope>
    <source>
        <strain evidence="2 3">JCM 30725</strain>
    </source>
</reference>
<accession>A0A7I9YJ38</accession>
<evidence type="ECO:0000313" key="3">
    <source>
        <dbReference type="Proteomes" id="UP000465360"/>
    </source>
</evidence>
<dbReference type="Proteomes" id="UP000465360">
    <property type="component" value="Unassembled WGS sequence"/>
</dbReference>
<comment type="caution">
    <text evidence="2">The sequence shown here is derived from an EMBL/GenBank/DDBJ whole genome shotgun (WGS) entry which is preliminary data.</text>
</comment>
<dbReference type="EMBL" id="BLKZ01000001">
    <property type="protein sequence ID" value="GFG88691.1"/>
    <property type="molecule type" value="Genomic_DNA"/>
</dbReference>
<dbReference type="InterPro" id="IPR052336">
    <property type="entry name" value="MlaD_Phospholipid_Transporter"/>
</dbReference>
<keyword evidence="3" id="KW-1185">Reference proteome</keyword>
<name>A0A7I9YJ38_MYCBU</name>
<dbReference type="PANTHER" id="PTHR33371:SF4">
    <property type="entry name" value="INTERMEMBRANE PHOSPHOLIPID TRANSPORT SYSTEM BINDING PROTEIN MLAD"/>
    <property type="match status" value="1"/>
</dbReference>
<proteinExistence type="predicted"/>
<dbReference type="InterPro" id="IPR005693">
    <property type="entry name" value="Mce"/>
</dbReference>
<dbReference type="GO" id="GO:0005576">
    <property type="term" value="C:extracellular region"/>
    <property type="evidence" value="ECO:0007669"/>
    <property type="project" value="TreeGrafter"/>
</dbReference>
<feature type="domain" description="Mce/MlaD" evidence="1">
    <location>
        <begin position="34"/>
        <end position="109"/>
    </location>
</feature>
<dbReference type="PANTHER" id="PTHR33371">
    <property type="entry name" value="INTERMEMBRANE PHOSPHOLIPID TRANSPORT SYSTEM BINDING PROTEIN MLAD-RELATED"/>
    <property type="match status" value="1"/>
</dbReference>
<dbReference type="AlphaFoldDB" id="A0A7I9YJ38"/>
<evidence type="ECO:0000313" key="2">
    <source>
        <dbReference type="EMBL" id="GFG88691.1"/>
    </source>
</evidence>
<dbReference type="RefSeq" id="WP_163707955.1">
    <property type="nucleotide sequence ID" value="NZ_BLKZ01000001.1"/>
</dbReference>
<sequence>MSKRLILRLTILAVLAATVLVAGYSLWPSVAPKHLTITAQFDNTIGLYTGNIVAVLGMPVGRVGSISPKNDYVEVVLDVDAKIQIPSDVTAVTVGTSILTDRHVELTPPYRGGPTLADGTVLSLRRTRTPIEFDRVLKMLDKLGTAMHGDGAGGGPMADILNATSDITSTSGERIKSALGALSAALRTGGDGGDAGHATRQNLTTVVTNLSRLTDSAAQNEALVREFGSSIRQLSDLLADEDVGQGQTGRRLNEVLEQLNRLLGDNGENLAATMQSSNAFTKALVDYRRELAEVFDVAPLAIDNVAAAIDPDNGMLRVGAHFDSVFFDSSMTKEVCNILGLRQLGCRTGTIRDLGPDFGLTSVLEAMTRLGK</sequence>
<dbReference type="Pfam" id="PF02470">
    <property type="entry name" value="MlaD"/>
    <property type="match status" value="1"/>
</dbReference>
<protein>
    <submittedName>
        <fullName evidence="2">Putative Mce family protein</fullName>
    </submittedName>
</protein>
<dbReference type="NCBIfam" id="TIGR00996">
    <property type="entry name" value="Mtu_fam_mce"/>
    <property type="match status" value="1"/>
</dbReference>
<evidence type="ECO:0000259" key="1">
    <source>
        <dbReference type="Pfam" id="PF02470"/>
    </source>
</evidence>